<evidence type="ECO:0000313" key="6">
    <source>
        <dbReference type="Proteomes" id="UP000355283"/>
    </source>
</evidence>
<evidence type="ECO:0000313" key="5">
    <source>
        <dbReference type="EMBL" id="TFJ79891.1"/>
    </source>
</evidence>
<dbReference type="InterPro" id="IPR001300">
    <property type="entry name" value="Peptidase_C2_calpain_cat"/>
</dbReference>
<dbReference type="Proteomes" id="UP000355283">
    <property type="component" value="Unassembled WGS sequence"/>
</dbReference>
<feature type="region of interest" description="Disordered" evidence="3">
    <location>
        <begin position="214"/>
        <end position="247"/>
    </location>
</feature>
<evidence type="ECO:0000256" key="3">
    <source>
        <dbReference type="SAM" id="MobiDB-lite"/>
    </source>
</evidence>
<keyword evidence="6" id="KW-1185">Reference proteome</keyword>
<dbReference type="SUPFAM" id="SSF54001">
    <property type="entry name" value="Cysteine proteinases"/>
    <property type="match status" value="1"/>
</dbReference>
<protein>
    <recommendedName>
        <fullName evidence="4">Calpain catalytic domain-containing protein</fullName>
    </recommendedName>
</protein>
<evidence type="ECO:0000259" key="4">
    <source>
        <dbReference type="PROSITE" id="PS50203"/>
    </source>
</evidence>
<dbReference type="OrthoDB" id="184213at2759"/>
<comment type="caution">
    <text evidence="5">The sequence shown here is derived from an EMBL/GenBank/DDBJ whole genome shotgun (WGS) entry which is preliminary data.</text>
</comment>
<dbReference type="PANTHER" id="PTHR10183">
    <property type="entry name" value="CALPAIN"/>
    <property type="match status" value="1"/>
</dbReference>
<reference evidence="5 6" key="1">
    <citation type="submission" date="2019-01" db="EMBL/GenBank/DDBJ databases">
        <title>Nuclear Genome Assembly of the Microalgal Biofuel strain Nannochloropsis salina CCMP1776.</title>
        <authorList>
            <person name="Hovde B."/>
        </authorList>
    </citation>
    <scope>NUCLEOTIDE SEQUENCE [LARGE SCALE GENOMIC DNA]</scope>
    <source>
        <strain evidence="5 6">CCMP1776</strain>
    </source>
</reference>
<proteinExistence type="predicted"/>
<dbReference type="InterPro" id="IPR038765">
    <property type="entry name" value="Papain-like_cys_pep_sf"/>
</dbReference>
<dbReference type="AlphaFoldDB" id="A0A4D9CLB7"/>
<evidence type="ECO:0000256" key="1">
    <source>
        <dbReference type="PIRSR" id="PIRSR622684-1"/>
    </source>
</evidence>
<feature type="domain" description="Calpain catalytic" evidence="4">
    <location>
        <begin position="39"/>
        <end position="322"/>
    </location>
</feature>
<dbReference type="Gene3D" id="3.90.70.10">
    <property type="entry name" value="Cysteine proteinases"/>
    <property type="match status" value="1"/>
</dbReference>
<dbReference type="GO" id="GO:0005737">
    <property type="term" value="C:cytoplasm"/>
    <property type="evidence" value="ECO:0007669"/>
    <property type="project" value="TreeGrafter"/>
</dbReference>
<dbReference type="PROSITE" id="PS50203">
    <property type="entry name" value="CALPAIN_CAT"/>
    <property type="match status" value="1"/>
</dbReference>
<evidence type="ECO:0000256" key="2">
    <source>
        <dbReference type="PROSITE-ProRule" id="PRU00239"/>
    </source>
</evidence>
<dbReference type="SMART" id="SM00230">
    <property type="entry name" value="CysPc"/>
    <property type="match status" value="1"/>
</dbReference>
<dbReference type="PANTHER" id="PTHR10183:SF382">
    <property type="entry name" value="CALPAIN-15"/>
    <property type="match status" value="1"/>
</dbReference>
<sequence length="649" mass="71575">MVFWVVKGTLEAKYSMRAMATIAALLSNLVTPAGPVAGGMFGVQLFIDGRWKVYPVDGFLPLRAPKNGAKSDPADAFLHLPSNRLMELRFCKGRFRQLWPSLVEKAYSKAHGSYQAISGGHVAEAMHDLTSFPCEMIQFDTDGFDREAFWARLCSFQEAGFTMGASCPYSQEGLVGCHAYSVLCVKELKDVAVGQQRKVLEYFAPRSVASVVSTRGRGAQRAGEGDDGGKNDRAGVHLPSLPPSPPPFLTEDGVLRLVRLRNPWGCREWTGSFGPGSSEWTGRLRSLLEGKHSRGSKGDGCFWMSYSDFLRLFSALDVCKAHKGWFANSQHSSLPPQGWHPRQACHLRLPSYSSIWLYLSVIQPTKRGKTGREGFWFTDISLLVLRLESGEEGGQGRWRVLGTEHLRLSGQGKVHHTELILGDAMAPAPSHYLLLPFSLNRWSLLSDPSLRSGSSTRSKALREAPFVVRVFSAAPLEMREVLYPTDEPSHSHSVFVLEHLLRSLCDTALLKDSKYFASPIVTKALGGFPGVTLRRYECSGACVVVLDNALEEQGLSVRCRFVLHTGDRSDWGSTHKPAEAPEWRLVGPGHRAIVGVLSSSSQMAQFELEAMGTSGSFVMDRMEVEALSQNQIQSEDVDKAKGILAWVKI</sequence>
<feature type="active site" evidence="1">
    <location>
        <position position="262"/>
    </location>
</feature>
<accession>A0A4D9CLB7</accession>
<dbReference type="EMBL" id="SDOX01000189">
    <property type="protein sequence ID" value="TFJ79891.1"/>
    <property type="molecule type" value="Genomic_DNA"/>
</dbReference>
<name>A0A4D9CLB7_9STRA</name>
<comment type="caution">
    <text evidence="2">Lacks conserved residue(s) required for the propagation of feature annotation.</text>
</comment>
<organism evidence="5 6">
    <name type="scientific">Nannochloropsis salina CCMP1776</name>
    <dbReference type="NCBI Taxonomy" id="1027361"/>
    <lineage>
        <taxon>Eukaryota</taxon>
        <taxon>Sar</taxon>
        <taxon>Stramenopiles</taxon>
        <taxon>Ochrophyta</taxon>
        <taxon>Eustigmatophyceae</taxon>
        <taxon>Eustigmatales</taxon>
        <taxon>Monodopsidaceae</taxon>
        <taxon>Microchloropsis</taxon>
        <taxon>Microchloropsis salina</taxon>
    </lineage>
</organism>
<gene>
    <name evidence="5" type="ORF">NSK_008768</name>
</gene>
<dbReference type="InterPro" id="IPR022684">
    <property type="entry name" value="Calpain_cysteine_protease"/>
</dbReference>
<feature type="compositionally biased region" description="Basic and acidic residues" evidence="3">
    <location>
        <begin position="223"/>
        <end position="235"/>
    </location>
</feature>
<dbReference type="GO" id="GO:0006508">
    <property type="term" value="P:proteolysis"/>
    <property type="evidence" value="ECO:0007669"/>
    <property type="project" value="InterPro"/>
</dbReference>
<dbReference type="GO" id="GO:0004198">
    <property type="term" value="F:calcium-dependent cysteine-type endopeptidase activity"/>
    <property type="evidence" value="ECO:0007669"/>
    <property type="project" value="InterPro"/>
</dbReference>
<dbReference type="Pfam" id="PF00648">
    <property type="entry name" value="Peptidase_C2"/>
    <property type="match status" value="2"/>
</dbReference>